<dbReference type="GO" id="GO:0006351">
    <property type="term" value="P:DNA-templated transcription"/>
    <property type="evidence" value="ECO:0007669"/>
    <property type="project" value="InterPro"/>
</dbReference>
<feature type="region of interest" description="Disordered" evidence="9">
    <location>
        <begin position="1"/>
        <end position="28"/>
    </location>
</feature>
<keyword evidence="2" id="KW-0808">Transferase</keyword>
<dbReference type="Pfam" id="PF01660">
    <property type="entry name" value="Vmethyltransf"/>
    <property type="match status" value="1"/>
</dbReference>
<evidence type="ECO:0000256" key="9">
    <source>
        <dbReference type="SAM" id="MobiDB-lite"/>
    </source>
</evidence>
<dbReference type="GO" id="GO:0016787">
    <property type="term" value="F:hydrolase activity"/>
    <property type="evidence" value="ECO:0007669"/>
    <property type="project" value="UniProtKB-KW"/>
</dbReference>
<dbReference type="GO" id="GO:0006396">
    <property type="term" value="P:RNA processing"/>
    <property type="evidence" value="ECO:0007669"/>
    <property type="project" value="InterPro"/>
</dbReference>
<dbReference type="GO" id="GO:0016556">
    <property type="term" value="P:mRNA modification"/>
    <property type="evidence" value="ECO:0007669"/>
    <property type="project" value="InterPro"/>
</dbReference>
<evidence type="ECO:0000256" key="6">
    <source>
        <dbReference type="ARBA" id="ARBA00022840"/>
    </source>
</evidence>
<evidence type="ECO:0000256" key="1">
    <source>
        <dbReference type="ARBA" id="ARBA00022484"/>
    </source>
</evidence>
<evidence type="ECO:0000256" key="8">
    <source>
        <dbReference type="ARBA" id="ARBA00047984"/>
    </source>
</evidence>
<dbReference type="PROSITE" id="PS50507">
    <property type="entry name" value="RDRP_SSRNA_POS"/>
    <property type="match status" value="1"/>
</dbReference>
<organism evidence="12">
    <name type="scientific">Macrophomina phaseolina endornavirus 2</name>
    <dbReference type="NCBI Taxonomy" id="2741641"/>
    <lineage>
        <taxon>Viruses</taxon>
        <taxon>Riboviria</taxon>
        <taxon>Orthornavirae</taxon>
        <taxon>Kitrinoviricota</taxon>
        <taxon>Alsuviricetes</taxon>
        <taxon>Martellivirales</taxon>
        <taxon>Endornaviridae</taxon>
    </lineage>
</organism>
<dbReference type="GO" id="GO:0003723">
    <property type="term" value="F:RNA binding"/>
    <property type="evidence" value="ECO:0007669"/>
    <property type="project" value="InterPro"/>
</dbReference>
<dbReference type="InterPro" id="IPR027351">
    <property type="entry name" value="(+)RNA_virus_helicase_core_dom"/>
</dbReference>
<protein>
    <submittedName>
        <fullName evidence="12">Polyprotein</fullName>
    </submittedName>
</protein>
<evidence type="ECO:0000313" key="12">
    <source>
        <dbReference type="EMBL" id="QOE55585.1"/>
    </source>
</evidence>
<feature type="compositionally biased region" description="Basic and acidic residues" evidence="9">
    <location>
        <begin position="944"/>
        <end position="958"/>
    </location>
</feature>
<accession>A0A7U3VD70</accession>
<dbReference type="Pfam" id="PF01443">
    <property type="entry name" value="Viral_helicase1"/>
    <property type="match status" value="1"/>
</dbReference>
<evidence type="ECO:0000256" key="5">
    <source>
        <dbReference type="ARBA" id="ARBA00022801"/>
    </source>
</evidence>
<dbReference type="InterPro" id="IPR002588">
    <property type="entry name" value="Alphavirus-like_MT_dom"/>
</dbReference>
<evidence type="ECO:0000256" key="7">
    <source>
        <dbReference type="ARBA" id="ARBA00022953"/>
    </source>
</evidence>
<dbReference type="InterPro" id="IPR007094">
    <property type="entry name" value="RNA-dir_pol_PSvirus"/>
</dbReference>
<dbReference type="InterPro" id="IPR001788">
    <property type="entry name" value="RNA-dep_RNA_pol_alsuvir"/>
</dbReference>
<comment type="catalytic activity">
    <reaction evidence="8">
        <text>ATP + H2O = ADP + phosphate + H(+)</text>
        <dbReference type="Rhea" id="RHEA:13065"/>
        <dbReference type="ChEBI" id="CHEBI:15377"/>
        <dbReference type="ChEBI" id="CHEBI:15378"/>
        <dbReference type="ChEBI" id="CHEBI:30616"/>
        <dbReference type="ChEBI" id="CHEBI:43474"/>
        <dbReference type="ChEBI" id="CHEBI:456216"/>
        <dbReference type="EC" id="3.6.4.13"/>
    </reaction>
</comment>
<dbReference type="GO" id="GO:0003968">
    <property type="term" value="F:RNA-directed RNA polymerase activity"/>
    <property type="evidence" value="ECO:0007669"/>
    <property type="project" value="UniProtKB-KW"/>
</dbReference>
<dbReference type="SUPFAM" id="SSF56672">
    <property type="entry name" value="DNA/RNA polymerases"/>
    <property type="match status" value="1"/>
</dbReference>
<dbReference type="GO" id="GO:0003724">
    <property type="term" value="F:RNA helicase activity"/>
    <property type="evidence" value="ECO:0007669"/>
    <property type="project" value="UniProtKB-EC"/>
</dbReference>
<evidence type="ECO:0000259" key="10">
    <source>
        <dbReference type="PROSITE" id="PS50507"/>
    </source>
</evidence>
<proteinExistence type="predicted"/>
<keyword evidence="5" id="KW-0378">Hydrolase</keyword>
<dbReference type="GO" id="GO:0005524">
    <property type="term" value="F:ATP binding"/>
    <property type="evidence" value="ECO:0007669"/>
    <property type="project" value="UniProtKB-KW"/>
</dbReference>
<dbReference type="GO" id="GO:0008174">
    <property type="term" value="F:mRNA methyltransferase activity"/>
    <property type="evidence" value="ECO:0007669"/>
    <property type="project" value="UniProtKB-UniRule"/>
</dbReference>
<evidence type="ECO:0000256" key="2">
    <source>
        <dbReference type="ARBA" id="ARBA00022679"/>
    </source>
</evidence>
<dbReference type="InterPro" id="IPR027417">
    <property type="entry name" value="P-loop_NTPase"/>
</dbReference>
<dbReference type="SUPFAM" id="SSF52540">
    <property type="entry name" value="P-loop containing nucleoside triphosphate hydrolases"/>
    <property type="match status" value="1"/>
</dbReference>
<evidence type="ECO:0000259" key="11">
    <source>
        <dbReference type="PROSITE" id="PS51743"/>
    </source>
</evidence>
<reference evidence="12" key="1">
    <citation type="journal article" date="2020" name="Virus Evol.">
        <title>Divergent RNA viruses in Macrophomina phaseolina exhibit potential as virocontrol agents.</title>
        <authorList>
            <person name="Wang J."/>
            <person name="Ni Y."/>
            <person name="Liu X."/>
            <person name="Zhao H."/>
            <person name="Xiao Y."/>
            <person name="Xiao X."/>
            <person name="Li S."/>
            <person name="Liu H."/>
        </authorList>
    </citation>
    <scope>NUCLEOTIDE SEQUENCE</scope>
</reference>
<keyword evidence="6" id="KW-0067">ATP-binding</keyword>
<dbReference type="Pfam" id="PF00978">
    <property type="entry name" value="RdRP_2"/>
    <property type="match status" value="1"/>
</dbReference>
<keyword evidence="4" id="KW-0547">Nucleotide-binding</keyword>
<keyword evidence="7" id="KW-0693">Viral RNA replication</keyword>
<evidence type="ECO:0000256" key="3">
    <source>
        <dbReference type="ARBA" id="ARBA00022695"/>
    </source>
</evidence>
<dbReference type="PROSITE" id="PS51743">
    <property type="entry name" value="ALPHAVIRUS_MT"/>
    <property type="match status" value="1"/>
</dbReference>
<dbReference type="EMBL" id="MT062427">
    <property type="protein sequence ID" value="QOE55585.1"/>
    <property type="molecule type" value="Genomic_RNA"/>
</dbReference>
<name>A0A7U3VD70_9VIRU</name>
<feature type="domain" description="Alphavirus-like MT" evidence="11">
    <location>
        <begin position="362"/>
        <end position="573"/>
    </location>
</feature>
<feature type="region of interest" description="Disordered" evidence="9">
    <location>
        <begin position="1837"/>
        <end position="1861"/>
    </location>
</feature>
<feature type="domain" description="RdRp catalytic" evidence="10">
    <location>
        <begin position="2447"/>
        <end position="2561"/>
    </location>
</feature>
<dbReference type="GO" id="GO:0039694">
    <property type="term" value="P:viral RNA genome replication"/>
    <property type="evidence" value="ECO:0007669"/>
    <property type="project" value="InterPro"/>
</dbReference>
<sequence>MTRNEHTNKPSAAAFFQPPPFRRSTRAGEIRQQKLRALVRRSGDWWHNDVLPAVTAMTADDLDIPLCEGWDPARLTAGLLPGPADEALWGCQWGSGSLAALRVAVALHQAGDRYLTAERPFDNATQFGWSVTACECWLEVPGMACMCWDPVIVSKYPEDSPEELRADGLRWAVAMLDWAGWPRSAVHAEQDAYKSECSRVHKREGKWHIHGLNGTAIACLSCDAVNVLMPGESREIVCGACACEMLLNFDPLKLTIDHFTLFWPGWWHELQDRAVHIRVSNYPEWNRTRAGHLRDLLAGAIGDRADAIITGTKLGKVLDARDEAMARKIIQMSAGREVHVDGAMSEDILKDLVRTFPDYEIIPTLSSPHKHGFHHACRVMLEDRFLRRVGNHVPVVDVGGAAHRHVRRKRFNVHSCRPILSPDDYARHAEHNADISNMLGNHARKAAQDTAGKPVASWGPVERWALDARTPKLVACESAAETCTFRGSIPGALLYVDSLYDVRPETVLAHMCNHNANRFLACMTIPPAVWSETSGWLAHNEGRWVLKDEWLHLSFRGSSQTYRNNFNNARLFFENPIWLARTAGLYIRVQGYYGDHVCLEGFGGPVEYFSANFQYFTMWFDEDTDTARFTIPRPSTWMDALKQVAKPDQGFKVNRKFLELIRSRLLANPKTDVDSVLAFARAAQNAQYHLSSGRMSRFRLTTDEVVDHVIVALVLHAKILERIEPYKAGPRKVDVWDKLKKIAIDSTREVVQAGADANPLVRAGLEWLRNWLFSGQENVVQDANWAVYWQLRDFVDETWCSRTYRRGVVRGVELTADVCPPRPEAVHFGTGPWTLDQGEFGSGVSVRHLSQPVRELNVEAEVQAATVSWVHQMRTHRESGRTESGFNVVRQRDPETGLPADAAHDEGLDETMPDIFTDDRIELKDAEEELVASAPFDALRAAVERAEHSQPPEVHDLPATRGELGSGAEPGANANVADAQDTDAVLPLQEGSVPPPPQEDDWPVVPIVDDHTFGLGADAPGATGSAQHKHLGVDTERARKLAAFSERVPAHIMSWMLDGPRRLTVRSYGANLEMASGEPGHWLLDRLSLVNREPTAGDGLCGMHAVHFFAPDLDRDSLIRSSGRREWWSAEELGSWANSGGWNLVAVTRPGAGEAWICDPSGPVAAIVHSEAIGGLGQHWEACRVLVDEVPVNARVISPALDPDGRRALAYSRAAAELWGVPVSEVELDGPPSLELIERAETTLQEQWEHARFVVKPDGEALAGLLLYEKDEVRIFRCSSSDAHARASELNSMLQGLEPLPQAGVVLGTDTLLEASEKIRANVARAIIGQVRGDATTGPHLFPRASAVSLDWLADHGVKPGDAILVDGEVRFVQGTIGRPAAPMNVGEWKLFTNSLVSLIKRWVASFEATGEWGTIHRTLGGPGSGKTRALLTADSPWTAIVPTRRLKVRLAQQRKGRGAVFTVEEALCLPADKGRLVWIDEAGSVSGDDATLIKGKFGTMMLSGDPDQIGPVLEHTIATPWEEWAGDALERLPCSGETVRLAGTRMPGSVERFLLLPDGGKAGTLTVQKVRNESGLHQALVRLDRPGSLVLVFRTSELKRLRSLHLDADVEKAHTFQGGERERVIVVQTRTSGVSGDPRYLYSAMSRASRELIVLTMADVTDKDVQRLHYTALFENRGGWLPGRLPRPAEALLRFACWNGWLLLSPTSADLGYAAAGEWCNEALRVLLPALATLTRWLRWVAGTPPATDVLRSSTSPAPAADSGALLGPARSEWPPMREHSLWEGLRPSLAANADTVTNPIVRLGVDGRVTVASADDPSPPPRSAVQDRLKFLMGEPLPYDAPGDAEPLRSVSPRPEPTDDDLDADLRGLELAMPNRQCSEGQWRNLKLPASWRTQALDWMEGTSNGAEWRSLEHGLVVLYRDGEISVWADLACPVELAGFIVVWLLETVEPRGGAKPKAGAGPWLSLAMSFLGMMVYVAALTLVSSFVASWAHRLSQTPMHEWGPRLPRGTEVWRWIQGLKLRLGLGRVWVPKSWKSGETLRDMPREWLALTSAELAVAAQRTEKYGYYTMGGVRVIVTPRREQGAYTLVLDRPSVTDCAWRVRVSGMAASVHLVHCRLSDEACEGLVLQALRLTTNSEDAPLRGGGKAELVSRWSPWAPFPNEPHTGASETWSWITGAVAASVGVGSTPLGPTEEGTCHPEVTLGSDDPHPQPGVDSKLPLTVAMDWLDSTQLLELAPVTAPERGSIRADLWAVKEQKAAIITLGDMSDHSRPALVRLYSAVFNAVSRRLFATKRYRVNSLDTLSHVARMGRVYCKGESWRVAADPVALDEEATVAWVESARDPQSLAKEMQAVCERAFLTTGLDHATVFAKRETLTKEALKDSSLDGMARVIVFHSRAVAAIMSPPFMQLKGRFKNRLLDHITYVDGMRFDEVEALVRDTRAKYVLSNDLEKQDAQTDADQIQVEMAIYEQLGVDSALLNLWRLCHDKWHLSGPAGMSAKRNGMRWTGQATTALGNAINDLCINCKTVERLGPALKLMIFLGDDNTMFVDQVVDLTDLMALTRAEHNTVCTPTFSDSYGSFCTLLISRQGELGWRVYPDLARLIDRVRVLPAMHIEMADIEARLLSYCHLIGGVRSVVDLCEEKGWPVPPTAPYGEAELLAAQPERDVTWHSGQSALTAFVELVRKPSVHRHEYTVLRTKEL</sequence>
<dbReference type="InterPro" id="IPR043502">
    <property type="entry name" value="DNA/RNA_pol_sf"/>
</dbReference>
<keyword evidence="3" id="KW-0548">Nucleotidyltransferase</keyword>
<keyword evidence="1" id="KW-0696">RNA-directed RNA polymerase</keyword>
<dbReference type="Gene3D" id="3.40.50.300">
    <property type="entry name" value="P-loop containing nucleotide triphosphate hydrolases"/>
    <property type="match status" value="1"/>
</dbReference>
<evidence type="ECO:0000256" key="4">
    <source>
        <dbReference type="ARBA" id="ARBA00022741"/>
    </source>
</evidence>
<feature type="region of interest" description="Disordered" evidence="9">
    <location>
        <begin position="944"/>
        <end position="974"/>
    </location>
</feature>